<accession>A0A2Z7BXD5</accession>
<dbReference type="EMBL" id="KV003187">
    <property type="protein sequence ID" value="KZV36907.1"/>
    <property type="molecule type" value="Genomic_DNA"/>
</dbReference>
<sequence length="255" mass="28075">MLTWIPDVGVLARIQLLRVISCWYKALEELEKDHRIAKTSPLCSLLAQVFPAVQVTDLCFSDFVVAAVCGNYSSEAGEDARTSGNTALSAPHLPAGLLALMRRVVNYHSSWVGQQQVELLMHLVFQVSQLVEVMIQVVVPQEVMPPIRRGRGRGQFQDESGDQNEDQRSFPSHGHGRREEDEVDNLANRVVTDLCCSDFVVAAVCGNYSSEAGIPGFDSAGGAPGGGKSVPVIYSIYMHWYHRGWDVPGDAWVYI</sequence>
<proteinExistence type="predicted"/>
<reference evidence="2 3" key="1">
    <citation type="journal article" date="2015" name="Proc. Natl. Acad. Sci. U.S.A.">
        <title>The resurrection genome of Boea hygrometrica: A blueprint for survival of dehydration.</title>
        <authorList>
            <person name="Xiao L."/>
            <person name="Yang G."/>
            <person name="Zhang L."/>
            <person name="Yang X."/>
            <person name="Zhao S."/>
            <person name="Ji Z."/>
            <person name="Zhou Q."/>
            <person name="Hu M."/>
            <person name="Wang Y."/>
            <person name="Chen M."/>
            <person name="Xu Y."/>
            <person name="Jin H."/>
            <person name="Xiao X."/>
            <person name="Hu G."/>
            <person name="Bao F."/>
            <person name="Hu Y."/>
            <person name="Wan P."/>
            <person name="Li L."/>
            <person name="Deng X."/>
            <person name="Kuang T."/>
            <person name="Xiang C."/>
            <person name="Zhu J.K."/>
            <person name="Oliver M.J."/>
            <person name="He Y."/>
        </authorList>
    </citation>
    <scope>NUCLEOTIDE SEQUENCE [LARGE SCALE GENOMIC DNA]</scope>
    <source>
        <strain evidence="3">cv. XS01</strain>
    </source>
</reference>
<dbReference type="Proteomes" id="UP000250235">
    <property type="component" value="Unassembled WGS sequence"/>
</dbReference>
<gene>
    <name evidence="2" type="ORF">F511_08719</name>
</gene>
<evidence type="ECO:0000313" key="2">
    <source>
        <dbReference type="EMBL" id="KZV36907.1"/>
    </source>
</evidence>
<evidence type="ECO:0000313" key="3">
    <source>
        <dbReference type="Proteomes" id="UP000250235"/>
    </source>
</evidence>
<protein>
    <submittedName>
        <fullName evidence="2">Uncharacterized protein</fullName>
    </submittedName>
</protein>
<dbReference type="AlphaFoldDB" id="A0A2Z7BXD5"/>
<keyword evidence="3" id="KW-1185">Reference proteome</keyword>
<name>A0A2Z7BXD5_9LAMI</name>
<organism evidence="2 3">
    <name type="scientific">Dorcoceras hygrometricum</name>
    <dbReference type="NCBI Taxonomy" id="472368"/>
    <lineage>
        <taxon>Eukaryota</taxon>
        <taxon>Viridiplantae</taxon>
        <taxon>Streptophyta</taxon>
        <taxon>Embryophyta</taxon>
        <taxon>Tracheophyta</taxon>
        <taxon>Spermatophyta</taxon>
        <taxon>Magnoliopsida</taxon>
        <taxon>eudicotyledons</taxon>
        <taxon>Gunneridae</taxon>
        <taxon>Pentapetalae</taxon>
        <taxon>asterids</taxon>
        <taxon>lamiids</taxon>
        <taxon>Lamiales</taxon>
        <taxon>Gesneriaceae</taxon>
        <taxon>Didymocarpoideae</taxon>
        <taxon>Trichosporeae</taxon>
        <taxon>Loxocarpinae</taxon>
        <taxon>Dorcoceras</taxon>
    </lineage>
</organism>
<evidence type="ECO:0000256" key="1">
    <source>
        <dbReference type="SAM" id="MobiDB-lite"/>
    </source>
</evidence>
<feature type="region of interest" description="Disordered" evidence="1">
    <location>
        <begin position="148"/>
        <end position="183"/>
    </location>
</feature>